<evidence type="ECO:0000313" key="2">
    <source>
        <dbReference type="EMBL" id="JAD52696.1"/>
    </source>
</evidence>
<proteinExistence type="predicted"/>
<dbReference type="AlphaFoldDB" id="A0A0A9ANJ3"/>
<reference evidence="2" key="1">
    <citation type="submission" date="2014-09" db="EMBL/GenBank/DDBJ databases">
        <authorList>
            <person name="Magalhaes I.L.F."/>
            <person name="Oliveira U."/>
            <person name="Santos F.R."/>
            <person name="Vidigal T.H.D.A."/>
            <person name="Brescovit A.D."/>
            <person name="Santos A.J."/>
        </authorList>
    </citation>
    <scope>NUCLEOTIDE SEQUENCE</scope>
    <source>
        <tissue evidence="2">Shoot tissue taken approximately 20 cm above the soil surface</tissue>
    </source>
</reference>
<feature type="compositionally biased region" description="Low complexity" evidence="1">
    <location>
        <begin position="7"/>
        <end position="23"/>
    </location>
</feature>
<organism evidence="2">
    <name type="scientific">Arundo donax</name>
    <name type="common">Giant reed</name>
    <name type="synonym">Donax arundinaceus</name>
    <dbReference type="NCBI Taxonomy" id="35708"/>
    <lineage>
        <taxon>Eukaryota</taxon>
        <taxon>Viridiplantae</taxon>
        <taxon>Streptophyta</taxon>
        <taxon>Embryophyta</taxon>
        <taxon>Tracheophyta</taxon>
        <taxon>Spermatophyta</taxon>
        <taxon>Magnoliopsida</taxon>
        <taxon>Liliopsida</taxon>
        <taxon>Poales</taxon>
        <taxon>Poaceae</taxon>
        <taxon>PACMAD clade</taxon>
        <taxon>Arundinoideae</taxon>
        <taxon>Arundineae</taxon>
        <taxon>Arundo</taxon>
    </lineage>
</organism>
<feature type="region of interest" description="Disordered" evidence="1">
    <location>
        <begin position="1"/>
        <end position="23"/>
    </location>
</feature>
<protein>
    <submittedName>
        <fullName evidence="2">Uncharacterized protein</fullName>
    </submittedName>
</protein>
<accession>A0A0A9ANJ3</accession>
<name>A0A0A9ANJ3_ARUDO</name>
<dbReference type="EMBL" id="GBRH01245199">
    <property type="protein sequence ID" value="JAD52696.1"/>
    <property type="molecule type" value="Transcribed_RNA"/>
</dbReference>
<sequence length="23" mass="2522">MVHPKSENSQSSNPSNISSATRY</sequence>
<reference evidence="2" key="2">
    <citation type="journal article" date="2015" name="Data Brief">
        <title>Shoot transcriptome of the giant reed, Arundo donax.</title>
        <authorList>
            <person name="Barrero R.A."/>
            <person name="Guerrero F.D."/>
            <person name="Moolhuijzen P."/>
            <person name="Goolsby J.A."/>
            <person name="Tidwell J."/>
            <person name="Bellgard S.E."/>
            <person name="Bellgard M.I."/>
        </authorList>
    </citation>
    <scope>NUCLEOTIDE SEQUENCE</scope>
    <source>
        <tissue evidence="2">Shoot tissue taken approximately 20 cm above the soil surface</tissue>
    </source>
</reference>
<evidence type="ECO:0000256" key="1">
    <source>
        <dbReference type="SAM" id="MobiDB-lite"/>
    </source>
</evidence>